<name>A0A8S5M1B3_9CAUD</name>
<evidence type="ECO:0000313" key="1">
    <source>
        <dbReference type="EMBL" id="DAD76105.1"/>
    </source>
</evidence>
<dbReference type="EMBL" id="BK014795">
    <property type="protein sequence ID" value="DAD76105.1"/>
    <property type="molecule type" value="Genomic_DNA"/>
</dbReference>
<protein>
    <submittedName>
        <fullName evidence="1">Uncharacterized protein</fullName>
    </submittedName>
</protein>
<reference evidence="1" key="1">
    <citation type="journal article" date="2021" name="Proc. Natl. Acad. Sci. U.S.A.">
        <title>A Catalog of Tens of Thousands of Viruses from Human Metagenomes Reveals Hidden Associations with Chronic Diseases.</title>
        <authorList>
            <person name="Tisza M.J."/>
            <person name="Buck C.B."/>
        </authorList>
    </citation>
    <scope>NUCLEOTIDE SEQUENCE</scope>
    <source>
        <strain evidence="1">CtIi96</strain>
    </source>
</reference>
<sequence length="66" mass="7695">MKELILCLNEACSKKHCLCHQRQKHWTAPSKKDGETVRPESALLDGNTPCKGYIPQYDRKKYNINY</sequence>
<proteinExistence type="predicted"/>
<organism evidence="1">
    <name type="scientific">Podoviridae sp. ctIi96</name>
    <dbReference type="NCBI Taxonomy" id="2826550"/>
    <lineage>
        <taxon>Viruses</taxon>
        <taxon>Duplodnaviria</taxon>
        <taxon>Heunggongvirae</taxon>
        <taxon>Uroviricota</taxon>
        <taxon>Caudoviricetes</taxon>
    </lineage>
</organism>
<accession>A0A8S5M1B3</accession>